<feature type="region of interest" description="Disordered" evidence="4">
    <location>
        <begin position="201"/>
        <end position="225"/>
    </location>
</feature>
<dbReference type="PROSITE" id="PS50179">
    <property type="entry name" value="VHS"/>
    <property type="match status" value="1"/>
</dbReference>
<dbReference type="GO" id="GO:0043130">
    <property type="term" value="F:ubiquitin binding"/>
    <property type="evidence" value="ECO:0007669"/>
    <property type="project" value="InterPro"/>
</dbReference>
<dbReference type="InterPro" id="IPR038425">
    <property type="entry name" value="GAT_sf"/>
</dbReference>
<keyword evidence="2" id="KW-0813">Transport</keyword>
<evidence type="ECO:0000313" key="8">
    <source>
        <dbReference type="Proteomes" id="UP000267096"/>
    </source>
</evidence>
<dbReference type="InterPro" id="IPR014645">
    <property type="entry name" value="TOM1"/>
</dbReference>
<accession>A0A0M3JW90</accession>
<gene>
    <name evidence="7" type="ORF">ASIM_LOCUS12006</name>
</gene>
<dbReference type="InterPro" id="IPR008942">
    <property type="entry name" value="ENTH_VHS"/>
</dbReference>
<dbReference type="EMBL" id="UYRR01031127">
    <property type="protein sequence ID" value="VDK46344.1"/>
    <property type="molecule type" value="Genomic_DNA"/>
</dbReference>
<sequence>MSGMQEQVNSAMESAREAAASVGERVTDFFQGNPFTTPCGRKIEMATDASTLATENWGLNMEICDFINNTAEGGRDAIRAIRKRLHTQMSKNNAIVMYTLTVLETCVKNCDMRFHELVCQKDFINELVRLIGPKFEAPQVIQERVLSLIQSWNDAFRGEPRLQGVCQVYDELKTKGVEFPMTDFDSMAPILTPKRTVFPSPVVSQHHHQQQQHPTSAGDAGVDAGLDLTPQQQQLQNAENYQFVDASHPVQPTPEQLEKLRKELDVVNNNLKVLREMLSELAPGQENADDIALLVELHATCVQMQLRVRELIRAISSEQVTYELLVLNDELNNVFDKYDRYMANRSADVNKQNNGQEAHNEHAQCTTANLIDIEDSRPLSEQMNALKTHDAAIPNNTTSTSTANQVESTYADNSVRLDQTDAGLSKAAFNKTTPISEREAAEMAQWLEANESSAQKCPGSFVISLLISVLISNTRFCIILEKEQKSTDPKTDDPDAGL</sequence>
<name>A0A0M3JW90_ANISI</name>
<dbReference type="SMART" id="SM00288">
    <property type="entry name" value="VHS"/>
    <property type="match status" value="1"/>
</dbReference>
<dbReference type="OrthoDB" id="2018246at2759"/>
<dbReference type="PROSITE" id="PS50909">
    <property type="entry name" value="GAT"/>
    <property type="match status" value="1"/>
</dbReference>
<comment type="similarity">
    <text evidence="1">Belongs to the TOM1 family.</text>
</comment>
<dbReference type="PANTHER" id="PTHR13856:SF137">
    <property type="entry name" value="GH05942P"/>
    <property type="match status" value="1"/>
</dbReference>
<dbReference type="GO" id="GO:0005768">
    <property type="term" value="C:endosome"/>
    <property type="evidence" value="ECO:0007669"/>
    <property type="project" value="TreeGrafter"/>
</dbReference>
<evidence type="ECO:0000256" key="2">
    <source>
        <dbReference type="ARBA" id="ARBA00022448"/>
    </source>
</evidence>
<dbReference type="SUPFAM" id="SSF48464">
    <property type="entry name" value="ENTH/VHS domain"/>
    <property type="match status" value="1"/>
</dbReference>
<dbReference type="CDD" id="cd14233">
    <property type="entry name" value="GAT_TOM1_like"/>
    <property type="match status" value="1"/>
</dbReference>
<dbReference type="Pfam" id="PF03127">
    <property type="entry name" value="GAT"/>
    <property type="match status" value="1"/>
</dbReference>
<proteinExistence type="inferred from homology"/>
<evidence type="ECO:0000259" key="6">
    <source>
        <dbReference type="PROSITE" id="PS50909"/>
    </source>
</evidence>
<evidence type="ECO:0000313" key="9">
    <source>
        <dbReference type="WBParaSite" id="ASIM_0001254001-mRNA-1"/>
    </source>
</evidence>
<feature type="domain" description="VHS" evidence="5">
    <location>
        <begin position="47"/>
        <end position="180"/>
    </location>
</feature>
<dbReference type="SUPFAM" id="SSF89009">
    <property type="entry name" value="GAT-like domain"/>
    <property type="match status" value="1"/>
</dbReference>
<dbReference type="GO" id="GO:0015031">
    <property type="term" value="P:protein transport"/>
    <property type="evidence" value="ECO:0007669"/>
    <property type="project" value="UniProtKB-KW"/>
</dbReference>
<organism evidence="9">
    <name type="scientific">Anisakis simplex</name>
    <name type="common">Herring worm</name>
    <dbReference type="NCBI Taxonomy" id="6269"/>
    <lineage>
        <taxon>Eukaryota</taxon>
        <taxon>Metazoa</taxon>
        <taxon>Ecdysozoa</taxon>
        <taxon>Nematoda</taxon>
        <taxon>Chromadorea</taxon>
        <taxon>Rhabditida</taxon>
        <taxon>Spirurina</taxon>
        <taxon>Ascaridomorpha</taxon>
        <taxon>Ascaridoidea</taxon>
        <taxon>Anisakidae</taxon>
        <taxon>Anisakis</taxon>
        <taxon>Anisakis simplex complex</taxon>
    </lineage>
</organism>
<dbReference type="PANTHER" id="PTHR13856">
    <property type="entry name" value="VHS DOMAIN CONTAINING PROTEIN FAMILY"/>
    <property type="match status" value="1"/>
</dbReference>
<keyword evidence="8" id="KW-1185">Reference proteome</keyword>
<dbReference type="Gene3D" id="1.20.58.160">
    <property type="match status" value="1"/>
</dbReference>
<evidence type="ECO:0000256" key="1">
    <source>
        <dbReference type="ARBA" id="ARBA00007708"/>
    </source>
</evidence>
<dbReference type="Gene3D" id="1.25.40.90">
    <property type="match status" value="1"/>
</dbReference>
<evidence type="ECO:0000256" key="3">
    <source>
        <dbReference type="ARBA" id="ARBA00022927"/>
    </source>
</evidence>
<evidence type="ECO:0000259" key="5">
    <source>
        <dbReference type="PROSITE" id="PS50179"/>
    </source>
</evidence>
<dbReference type="GO" id="GO:0016020">
    <property type="term" value="C:membrane"/>
    <property type="evidence" value="ECO:0007669"/>
    <property type="project" value="TreeGrafter"/>
</dbReference>
<dbReference type="Proteomes" id="UP000267096">
    <property type="component" value="Unassembled WGS sequence"/>
</dbReference>
<dbReference type="CDD" id="cd03565">
    <property type="entry name" value="VHS_Tom1_like"/>
    <property type="match status" value="1"/>
</dbReference>
<feature type="domain" description="GAT" evidence="6">
    <location>
        <begin position="255"/>
        <end position="343"/>
    </location>
</feature>
<reference evidence="7 8" key="2">
    <citation type="submission" date="2018-11" db="EMBL/GenBank/DDBJ databases">
        <authorList>
            <consortium name="Pathogen Informatics"/>
        </authorList>
    </citation>
    <scope>NUCLEOTIDE SEQUENCE [LARGE SCALE GENOMIC DNA]</scope>
</reference>
<dbReference type="WBParaSite" id="ASIM_0001254001-mRNA-1">
    <property type="protein sequence ID" value="ASIM_0001254001-mRNA-1"/>
    <property type="gene ID" value="ASIM_0001254001"/>
</dbReference>
<protein>
    <submittedName>
        <fullName evidence="9">Target of myb1 related (inferred by orthology to a S. mansoni protein)</fullName>
    </submittedName>
</protein>
<dbReference type="GO" id="GO:0030276">
    <property type="term" value="F:clathrin binding"/>
    <property type="evidence" value="ECO:0007669"/>
    <property type="project" value="TreeGrafter"/>
</dbReference>
<dbReference type="PIRSF" id="PIRSF036948">
    <property type="entry name" value="TOM1"/>
    <property type="match status" value="1"/>
</dbReference>
<evidence type="ECO:0000256" key="4">
    <source>
        <dbReference type="SAM" id="MobiDB-lite"/>
    </source>
</evidence>
<dbReference type="InterPro" id="IPR002014">
    <property type="entry name" value="VHS_dom"/>
</dbReference>
<reference evidence="9" key="1">
    <citation type="submission" date="2017-02" db="UniProtKB">
        <authorList>
            <consortium name="WormBaseParasite"/>
        </authorList>
    </citation>
    <scope>IDENTIFICATION</scope>
</reference>
<dbReference type="GO" id="GO:0007165">
    <property type="term" value="P:signal transduction"/>
    <property type="evidence" value="ECO:0007669"/>
    <property type="project" value="TreeGrafter"/>
</dbReference>
<dbReference type="InterPro" id="IPR004152">
    <property type="entry name" value="GAT_dom"/>
</dbReference>
<dbReference type="Pfam" id="PF00790">
    <property type="entry name" value="VHS"/>
    <property type="match status" value="1"/>
</dbReference>
<dbReference type="GO" id="GO:0035091">
    <property type="term" value="F:phosphatidylinositol binding"/>
    <property type="evidence" value="ECO:0007669"/>
    <property type="project" value="InterPro"/>
</dbReference>
<evidence type="ECO:0000313" key="7">
    <source>
        <dbReference type="EMBL" id="VDK46344.1"/>
    </source>
</evidence>
<keyword evidence="3" id="KW-0653">Protein transport</keyword>
<dbReference type="AlphaFoldDB" id="A0A0M3JW90"/>